<evidence type="ECO:0000313" key="2">
    <source>
        <dbReference type="Proteomes" id="UP001281147"/>
    </source>
</evidence>
<accession>A0ACC3NRW1</accession>
<protein>
    <submittedName>
        <fullName evidence="1">Uncharacterized protein</fullName>
    </submittedName>
</protein>
<organism evidence="1 2">
    <name type="scientific">Vermiconidia calcicola</name>
    <dbReference type="NCBI Taxonomy" id="1690605"/>
    <lineage>
        <taxon>Eukaryota</taxon>
        <taxon>Fungi</taxon>
        <taxon>Dikarya</taxon>
        <taxon>Ascomycota</taxon>
        <taxon>Pezizomycotina</taxon>
        <taxon>Dothideomycetes</taxon>
        <taxon>Dothideomycetidae</taxon>
        <taxon>Mycosphaerellales</taxon>
        <taxon>Extremaceae</taxon>
        <taxon>Vermiconidia</taxon>
    </lineage>
</organism>
<reference evidence="1" key="1">
    <citation type="submission" date="2023-07" db="EMBL/GenBank/DDBJ databases">
        <title>Black Yeasts Isolated from many extreme environments.</title>
        <authorList>
            <person name="Coleine C."/>
            <person name="Stajich J.E."/>
            <person name="Selbmann L."/>
        </authorList>
    </citation>
    <scope>NUCLEOTIDE SEQUENCE</scope>
    <source>
        <strain evidence="1">CCFEE 5714</strain>
    </source>
</reference>
<sequence length="508" mass="55761">MLSTNDTQDETFERSPLLPTSTNERSERPQPQPKTKPWQTTENVTLLLMLVVLLVSLGGEWSDAPQVRILEAVICYRYYENADPSKVLLGRDKVGPGAIGGVAEMFCKADDVQSELAMLRGWQQLFDGIPSLLLAIPFGWVADSTWFWQAFDVRTVWFSTLFGSLGGGAAMTATMCFVVLSDITPEAERAVIFLRVGAFSLLASLVMPPFAAWLMAEYDPWIPCLGGTCLMICATVLCLFTPETLHFRGQSSSHEESPATEAASAPPDFAPGQKPISPNVGLLWIRRLRSSTALLFNDWRVPVLIIPFLSHMLLGISGNLILQYLSKRYGLTFSEATLLATIRSAVVVVLLFLILPWISTRVMQVFHLSAQRKDLYLARGSQIFLAVGWILVGLSPNIPLVAVSLVVFSLGQGAALLTRSFLTSLLPSHHIARVYSIISVVDTVGAMLGAPFLARLFKRGLSLGGIWIGLPFYFTGTLAGLFVFLLFFVGLRKGEERPDSPEDEGSII</sequence>
<dbReference type="EMBL" id="JAUTXU010000015">
    <property type="protein sequence ID" value="KAK3721908.1"/>
    <property type="molecule type" value="Genomic_DNA"/>
</dbReference>
<name>A0ACC3NRW1_9PEZI</name>
<keyword evidence="2" id="KW-1185">Reference proteome</keyword>
<gene>
    <name evidence="1" type="ORF">LTR37_002724</name>
</gene>
<evidence type="ECO:0000313" key="1">
    <source>
        <dbReference type="EMBL" id="KAK3721908.1"/>
    </source>
</evidence>
<comment type="caution">
    <text evidence="1">The sequence shown here is derived from an EMBL/GenBank/DDBJ whole genome shotgun (WGS) entry which is preliminary data.</text>
</comment>
<proteinExistence type="predicted"/>
<dbReference type="Proteomes" id="UP001281147">
    <property type="component" value="Unassembled WGS sequence"/>
</dbReference>